<sequence>MLETKLDLYLPSILTLNSTKTLTKDDLLTDKFLIAKEDQLSMYYSPHNEYINKSAKIVIVGITPGWVQMKEAYTQLIKSINHNHSIEQSLKAAKMAASFSGNMKKNLVDMLDQCSINEISQSYSTSSLFHEHRHLLHTTSIIKYPVFLKEKNYTGHKPSIISSPLLSSYAFHEFSKELEQIQSPALIIPLGKTVEHLIKQLLSRGKHLEHTYLYGFPHPSGANGHRKKQFEEQKQTLKNLVEDWLEKNKPCT</sequence>
<evidence type="ECO:0000259" key="1">
    <source>
        <dbReference type="Pfam" id="PF03167"/>
    </source>
</evidence>
<feature type="domain" description="Uracil-DNA glycosylase-like" evidence="1">
    <location>
        <begin position="50"/>
        <end position="238"/>
    </location>
</feature>
<comment type="caution">
    <text evidence="2">The sequence shown here is derived from an EMBL/GenBank/DDBJ whole genome shotgun (WGS) entry which is preliminary data.</text>
</comment>
<dbReference type="OrthoDB" id="573462at2"/>
<organism evidence="2 3">
    <name type="scientific">Metabacillus litoralis</name>
    <dbReference type="NCBI Taxonomy" id="152268"/>
    <lineage>
        <taxon>Bacteria</taxon>
        <taxon>Bacillati</taxon>
        <taxon>Bacillota</taxon>
        <taxon>Bacilli</taxon>
        <taxon>Bacillales</taxon>
        <taxon>Bacillaceae</taxon>
        <taxon>Metabacillus</taxon>
    </lineage>
</organism>
<name>A0A5C6W0P2_9BACI</name>
<dbReference type="SUPFAM" id="SSF52141">
    <property type="entry name" value="Uracil-DNA glycosylase-like"/>
    <property type="match status" value="1"/>
</dbReference>
<gene>
    <name evidence="2" type="ORF">FS935_17835</name>
</gene>
<accession>A0A5C6W0P2</accession>
<dbReference type="InterPro" id="IPR036895">
    <property type="entry name" value="Uracil-DNA_glycosylase-like_sf"/>
</dbReference>
<dbReference type="RefSeq" id="WP_146950001.1">
    <property type="nucleotide sequence ID" value="NZ_VOQF01000012.1"/>
</dbReference>
<dbReference type="Pfam" id="PF03167">
    <property type="entry name" value="UDG"/>
    <property type="match status" value="1"/>
</dbReference>
<dbReference type="EMBL" id="VOQF01000012">
    <property type="protein sequence ID" value="TXC89335.1"/>
    <property type="molecule type" value="Genomic_DNA"/>
</dbReference>
<evidence type="ECO:0000313" key="2">
    <source>
        <dbReference type="EMBL" id="TXC89335.1"/>
    </source>
</evidence>
<dbReference type="Gene3D" id="3.40.470.10">
    <property type="entry name" value="Uracil-DNA glycosylase-like domain"/>
    <property type="match status" value="1"/>
</dbReference>
<proteinExistence type="predicted"/>
<dbReference type="InterPro" id="IPR005122">
    <property type="entry name" value="Uracil-DNA_glycosylase-like"/>
</dbReference>
<reference evidence="2 3" key="1">
    <citation type="journal article" date="2005" name="Int. J. Syst. Evol. Microbiol.">
        <title>Bacillus litoralis sp. nov., isolated from a tidal flat of the Yellow Sea in Korea.</title>
        <authorList>
            <person name="Yoon J.H."/>
            <person name="Oh T.K."/>
        </authorList>
    </citation>
    <scope>NUCLEOTIDE SEQUENCE [LARGE SCALE GENOMIC DNA]</scope>
    <source>
        <strain evidence="2 3">SW-211</strain>
    </source>
</reference>
<dbReference type="AlphaFoldDB" id="A0A5C6W0P2"/>
<protein>
    <recommendedName>
        <fullName evidence="1">Uracil-DNA glycosylase-like domain-containing protein</fullName>
    </recommendedName>
</protein>
<keyword evidence="3" id="KW-1185">Reference proteome</keyword>
<dbReference type="Proteomes" id="UP000321363">
    <property type="component" value="Unassembled WGS sequence"/>
</dbReference>
<evidence type="ECO:0000313" key="3">
    <source>
        <dbReference type="Proteomes" id="UP000321363"/>
    </source>
</evidence>